<comment type="caution">
    <text evidence="2">The sequence shown here is derived from an EMBL/GenBank/DDBJ whole genome shotgun (WGS) entry which is preliminary data.</text>
</comment>
<keyword evidence="1" id="KW-0812">Transmembrane</keyword>
<feature type="transmembrane region" description="Helical" evidence="1">
    <location>
        <begin position="292"/>
        <end position="311"/>
    </location>
</feature>
<name>A0A0G0L9Q5_9BACT</name>
<dbReference type="AlphaFoldDB" id="A0A0G0L9Q5"/>
<feature type="transmembrane region" description="Helical" evidence="1">
    <location>
        <begin position="123"/>
        <end position="140"/>
    </location>
</feature>
<evidence type="ECO:0000256" key="1">
    <source>
        <dbReference type="SAM" id="Phobius"/>
    </source>
</evidence>
<feature type="transmembrane region" description="Helical" evidence="1">
    <location>
        <begin position="226"/>
        <end position="244"/>
    </location>
</feature>
<feature type="transmembrane region" description="Helical" evidence="1">
    <location>
        <begin position="387"/>
        <end position="407"/>
    </location>
</feature>
<keyword evidence="1" id="KW-0472">Membrane</keyword>
<feature type="transmembrane region" description="Helical" evidence="1">
    <location>
        <begin position="362"/>
        <end position="382"/>
    </location>
</feature>
<dbReference type="Proteomes" id="UP000034366">
    <property type="component" value="Unassembled WGS sequence"/>
</dbReference>
<feature type="transmembrane region" description="Helical" evidence="1">
    <location>
        <begin position="95"/>
        <end position="116"/>
    </location>
</feature>
<protein>
    <recommendedName>
        <fullName evidence="4">Membrane protein 6-pyruvoyl-tetrahydropterin synthase-related domain-containing protein</fullName>
    </recommendedName>
</protein>
<feature type="transmembrane region" description="Helical" evidence="1">
    <location>
        <begin position="146"/>
        <end position="166"/>
    </location>
</feature>
<feature type="transmembrane region" description="Helical" evidence="1">
    <location>
        <begin position="318"/>
        <end position="342"/>
    </location>
</feature>
<feature type="transmembrane region" description="Helical" evidence="1">
    <location>
        <begin position="173"/>
        <end position="190"/>
    </location>
</feature>
<gene>
    <name evidence="2" type="ORF">US67_C0016G0011</name>
</gene>
<evidence type="ECO:0000313" key="2">
    <source>
        <dbReference type="EMBL" id="KKQ49406.1"/>
    </source>
</evidence>
<feature type="transmembrane region" description="Helical" evidence="1">
    <location>
        <begin position="196"/>
        <end position="214"/>
    </location>
</feature>
<feature type="transmembrane region" description="Helical" evidence="1">
    <location>
        <begin position="12"/>
        <end position="32"/>
    </location>
</feature>
<sequence length="804" mass="92913">MLKLLKKISWRKLILSPLPSILIALLISIPWYRSGYIIGGAEESLSFLNPGRTAELYQYAWNDSAFGGPQTVAHSRFPYFYLSSLLVNWDIKPEIIQTVTFITLYVLGGVGMYLFLSVFSDRQTAVFGSVFYLVNTYTYANIWHRFISPLFFFYPLFPLSLYLFVLLLRKKRIIFLILFLVVNALFSYSYSSPALIITIWSVLGIITIAKIFTVGQKKYTDKIYPVFVLISALFLWCLTNWWWLKYVINNSISFYSNMFSTDSNLNVLRSISGQYPLRIFSTLRYPGVLAELFNYINYFIPIFAIFGYTVVKGKFQKLAIILLALASFVILNGTNFPTGYLMQFIFQKFSIMQLLRNPYEKYGIVLVLVYSLLFSTALIQIFRKCRLLFSIIILISGVSCIFLWRGLVFGDIYNNAYITIPKSYTNIINYLNNDKEIYRILSIPFIPGDGVRFNWKSTYTGIQPFQYIFQQPSVDKISGIPDIDQYWKVLRQSYYQGKLNEFVGYGNIKYVIVSKDINTKHSNLDSPLKELSFIDEGIAPDYKKLTAVCEGYAVGTLCNVDNIDFQNVNFITLDLKSESGGKVRLDLLDINNERLVFGGENDNYYVLDSGVDSFTFDIRNPTERYKNFIDNNIKYLSISVYNGDVQVSKIYLNKGIEKSVQYYEKVVETDNVDLYKFDDTYFIPRIYTPSKISEVISWNKLLSMDAPPDAFVFGQDKVNNLNYTQTVEHPPKINITKISPDKYIVKVIDVNSPYWLIFSESYNPKWSVLDTDGNRYHSFKINGFSNGYYISNVNSDTLTLEFNI</sequence>
<dbReference type="EMBL" id="LBTW01000016">
    <property type="protein sequence ID" value="KKQ49406.1"/>
    <property type="molecule type" value="Genomic_DNA"/>
</dbReference>
<evidence type="ECO:0008006" key="4">
    <source>
        <dbReference type="Google" id="ProtNLM"/>
    </source>
</evidence>
<reference evidence="2 3" key="1">
    <citation type="journal article" date="2015" name="Nature">
        <title>rRNA introns, odd ribosomes, and small enigmatic genomes across a large radiation of phyla.</title>
        <authorList>
            <person name="Brown C.T."/>
            <person name="Hug L.A."/>
            <person name="Thomas B.C."/>
            <person name="Sharon I."/>
            <person name="Castelle C.J."/>
            <person name="Singh A."/>
            <person name="Wilkins M.J."/>
            <person name="Williams K.H."/>
            <person name="Banfield J.F."/>
        </authorList>
    </citation>
    <scope>NUCLEOTIDE SEQUENCE [LARGE SCALE GENOMIC DNA]</scope>
</reference>
<accession>A0A0G0L9Q5</accession>
<evidence type="ECO:0000313" key="3">
    <source>
        <dbReference type="Proteomes" id="UP000034366"/>
    </source>
</evidence>
<organism evidence="2 3">
    <name type="scientific">Candidatus Woesebacteria bacterium GW2011_GWD1_38_10</name>
    <dbReference type="NCBI Taxonomy" id="1618592"/>
    <lineage>
        <taxon>Bacteria</taxon>
        <taxon>Candidatus Woeseibacteriota</taxon>
    </lineage>
</organism>
<keyword evidence="1" id="KW-1133">Transmembrane helix</keyword>
<proteinExistence type="predicted"/>